<dbReference type="InterPro" id="IPR006664">
    <property type="entry name" value="OMP_bac"/>
</dbReference>
<dbReference type="Proteomes" id="UP001595616">
    <property type="component" value="Unassembled WGS sequence"/>
</dbReference>
<dbReference type="Pfam" id="PF06078">
    <property type="entry name" value="DUF937"/>
    <property type="match status" value="1"/>
</dbReference>
<name>A0ABV7YU63_9BACT</name>
<dbReference type="EMBL" id="JBHRYQ010000001">
    <property type="protein sequence ID" value="MFC3810500.1"/>
    <property type="molecule type" value="Genomic_DNA"/>
</dbReference>
<keyword evidence="2 4" id="KW-0472">Membrane</keyword>
<comment type="subcellular location">
    <subcellularLocation>
        <location evidence="1">Cell outer membrane</location>
    </subcellularLocation>
</comment>
<feature type="region of interest" description="Disordered" evidence="5">
    <location>
        <begin position="388"/>
        <end position="416"/>
    </location>
</feature>
<keyword evidence="8" id="KW-1185">Reference proteome</keyword>
<comment type="caution">
    <text evidence="7">The sequence shown here is derived from an EMBL/GenBank/DDBJ whole genome shotgun (WGS) entry which is preliminary data.</text>
</comment>
<reference evidence="8" key="1">
    <citation type="journal article" date="2019" name="Int. J. Syst. Evol. Microbiol.">
        <title>The Global Catalogue of Microorganisms (GCM) 10K type strain sequencing project: providing services to taxonomists for standard genome sequencing and annotation.</title>
        <authorList>
            <consortium name="The Broad Institute Genomics Platform"/>
            <consortium name="The Broad Institute Genome Sequencing Center for Infectious Disease"/>
            <person name="Wu L."/>
            <person name="Ma J."/>
        </authorList>
    </citation>
    <scope>NUCLEOTIDE SEQUENCE [LARGE SCALE GENOMIC DNA]</scope>
    <source>
        <strain evidence="8">CECT 7956</strain>
    </source>
</reference>
<proteinExistence type="predicted"/>
<dbReference type="PRINTS" id="PR01021">
    <property type="entry name" value="OMPADOMAIN"/>
</dbReference>
<dbReference type="RefSeq" id="WP_379836704.1">
    <property type="nucleotide sequence ID" value="NZ_JBHRYQ010000001.1"/>
</dbReference>
<feature type="domain" description="OmpA-like" evidence="6">
    <location>
        <begin position="300"/>
        <end position="416"/>
    </location>
</feature>
<evidence type="ECO:0000313" key="7">
    <source>
        <dbReference type="EMBL" id="MFC3810500.1"/>
    </source>
</evidence>
<dbReference type="PANTHER" id="PTHR30329:SF21">
    <property type="entry name" value="LIPOPROTEIN YIAD-RELATED"/>
    <property type="match status" value="1"/>
</dbReference>
<organism evidence="7 8">
    <name type="scientific">Lacihabitans lacunae</name>
    <dbReference type="NCBI Taxonomy" id="1028214"/>
    <lineage>
        <taxon>Bacteria</taxon>
        <taxon>Pseudomonadati</taxon>
        <taxon>Bacteroidota</taxon>
        <taxon>Cytophagia</taxon>
        <taxon>Cytophagales</taxon>
        <taxon>Leadbetterellaceae</taxon>
        <taxon>Lacihabitans</taxon>
    </lineage>
</organism>
<dbReference type="CDD" id="cd07185">
    <property type="entry name" value="OmpA_C-like"/>
    <property type="match status" value="1"/>
</dbReference>
<gene>
    <name evidence="7" type="ORF">ACFOOI_07545</name>
</gene>
<evidence type="ECO:0000256" key="4">
    <source>
        <dbReference type="PROSITE-ProRule" id="PRU00473"/>
    </source>
</evidence>
<evidence type="ECO:0000256" key="5">
    <source>
        <dbReference type="SAM" id="MobiDB-lite"/>
    </source>
</evidence>
<evidence type="ECO:0000256" key="3">
    <source>
        <dbReference type="ARBA" id="ARBA00023237"/>
    </source>
</evidence>
<dbReference type="PANTHER" id="PTHR30329">
    <property type="entry name" value="STATOR ELEMENT OF FLAGELLAR MOTOR COMPLEX"/>
    <property type="match status" value="1"/>
</dbReference>
<dbReference type="SUPFAM" id="SSF103088">
    <property type="entry name" value="OmpA-like"/>
    <property type="match status" value="1"/>
</dbReference>
<sequence>MAFNILDLAKGYLTDAVISKVAGSINEDSSLVSKAIGTALPALMGGILQKGSSDSGLSSLMGLLTNNTNTSVLDNLGSVLGDKNQSEDLMVGGSSLISSLLGNNSNSIMNAVGSFVGMKNTSTASIFSFLAPVVMGILGKKVKSEGLGLSGLSSLLSSQKDIVSSALPTGLASTLGFGNMLSSGASKVSAAANSVESEVKSKNWMPLILGALAILAALFFWRSCSSDVKEAATDAKNSAIAVTDSATSVVENSASAVQDGLASLGAFFKRKLPNGMELNIPEMGVENKLIKFLDDASAPISTDKWLNFDRINFATGSSNLTEESMEQVSNISEILKAYPNVKMKIGGYTDNTGNAQGNLKLSDSRAKAVMAAIVAKGIAASRLSAEGYGDQHPVASNDTEEGRAQNRRIAVRVDAK</sequence>
<dbReference type="Pfam" id="PF00691">
    <property type="entry name" value="OmpA"/>
    <property type="match status" value="1"/>
</dbReference>
<dbReference type="InterPro" id="IPR009282">
    <property type="entry name" value="DUF937"/>
</dbReference>
<keyword evidence="3" id="KW-0998">Cell outer membrane</keyword>
<dbReference type="PROSITE" id="PS51123">
    <property type="entry name" value="OMPA_2"/>
    <property type="match status" value="1"/>
</dbReference>
<protein>
    <submittedName>
        <fullName evidence="7">OmpA family protein</fullName>
    </submittedName>
</protein>
<evidence type="ECO:0000256" key="2">
    <source>
        <dbReference type="ARBA" id="ARBA00023136"/>
    </source>
</evidence>
<dbReference type="InterPro" id="IPR006665">
    <property type="entry name" value="OmpA-like"/>
</dbReference>
<evidence type="ECO:0000313" key="8">
    <source>
        <dbReference type="Proteomes" id="UP001595616"/>
    </source>
</evidence>
<evidence type="ECO:0000259" key="6">
    <source>
        <dbReference type="PROSITE" id="PS51123"/>
    </source>
</evidence>
<accession>A0ABV7YU63</accession>
<evidence type="ECO:0000256" key="1">
    <source>
        <dbReference type="ARBA" id="ARBA00004442"/>
    </source>
</evidence>
<dbReference type="InterPro" id="IPR036737">
    <property type="entry name" value="OmpA-like_sf"/>
</dbReference>
<dbReference type="InterPro" id="IPR050330">
    <property type="entry name" value="Bact_OuterMem_StrucFunc"/>
</dbReference>
<dbReference type="Gene3D" id="3.30.1330.60">
    <property type="entry name" value="OmpA-like domain"/>
    <property type="match status" value="1"/>
</dbReference>